<evidence type="ECO:0000313" key="4">
    <source>
        <dbReference type="Proteomes" id="UP000775213"/>
    </source>
</evidence>
<feature type="region of interest" description="Disordered" evidence="1">
    <location>
        <begin position="22"/>
        <end position="47"/>
    </location>
</feature>
<sequence>MASVVNETGVFDASGVERGLTKEIRQSHGRGRTAHNLSSSSLRKRSDNSLVSKVRFRVLRNLLTNLQEVLLGTKLFVLFLAVPLAFVAHNWRFGRFNIYKSTITNMGATEAV</sequence>
<evidence type="ECO:0000256" key="2">
    <source>
        <dbReference type="SAM" id="Phobius"/>
    </source>
</evidence>
<evidence type="ECO:0000256" key="1">
    <source>
        <dbReference type="SAM" id="MobiDB-lite"/>
    </source>
</evidence>
<gene>
    <name evidence="3" type="ORF">IEQ34_018065</name>
</gene>
<proteinExistence type="predicted"/>
<feature type="transmembrane region" description="Helical" evidence="2">
    <location>
        <begin position="69"/>
        <end position="91"/>
    </location>
</feature>
<organism evidence="3 4">
    <name type="scientific">Dendrobium chrysotoxum</name>
    <name type="common">Orchid</name>
    <dbReference type="NCBI Taxonomy" id="161865"/>
    <lineage>
        <taxon>Eukaryota</taxon>
        <taxon>Viridiplantae</taxon>
        <taxon>Streptophyta</taxon>
        <taxon>Embryophyta</taxon>
        <taxon>Tracheophyta</taxon>
        <taxon>Spermatophyta</taxon>
        <taxon>Magnoliopsida</taxon>
        <taxon>Liliopsida</taxon>
        <taxon>Asparagales</taxon>
        <taxon>Orchidaceae</taxon>
        <taxon>Epidendroideae</taxon>
        <taxon>Malaxideae</taxon>
        <taxon>Dendrobiinae</taxon>
        <taxon>Dendrobium</taxon>
    </lineage>
</organism>
<reference evidence="3 4" key="1">
    <citation type="journal article" date="2021" name="Hortic Res">
        <title>Chromosome-scale assembly of the Dendrobium chrysotoxum genome enhances the understanding of orchid evolution.</title>
        <authorList>
            <person name="Zhang Y."/>
            <person name="Zhang G.Q."/>
            <person name="Zhang D."/>
            <person name="Liu X.D."/>
            <person name="Xu X.Y."/>
            <person name="Sun W.H."/>
            <person name="Yu X."/>
            <person name="Zhu X."/>
            <person name="Wang Z.W."/>
            <person name="Zhao X."/>
            <person name="Zhong W.Y."/>
            <person name="Chen H."/>
            <person name="Yin W.L."/>
            <person name="Huang T."/>
            <person name="Niu S.C."/>
            <person name="Liu Z.J."/>
        </authorList>
    </citation>
    <scope>NUCLEOTIDE SEQUENCE [LARGE SCALE GENOMIC DNA]</scope>
    <source>
        <strain evidence="3">Lindl</strain>
    </source>
</reference>
<keyword evidence="2" id="KW-0472">Membrane</keyword>
<accession>A0AAV7GC02</accession>
<protein>
    <submittedName>
        <fullName evidence="3">Uncharacterized protein</fullName>
    </submittedName>
</protein>
<comment type="caution">
    <text evidence="3">The sequence shown here is derived from an EMBL/GenBank/DDBJ whole genome shotgun (WGS) entry which is preliminary data.</text>
</comment>
<keyword evidence="2" id="KW-1133">Transmembrane helix</keyword>
<evidence type="ECO:0000313" key="3">
    <source>
        <dbReference type="EMBL" id="KAH0453741.1"/>
    </source>
</evidence>
<dbReference type="Proteomes" id="UP000775213">
    <property type="component" value="Unassembled WGS sequence"/>
</dbReference>
<keyword evidence="4" id="KW-1185">Reference proteome</keyword>
<dbReference type="EMBL" id="JAGFBR010000016">
    <property type="protein sequence ID" value="KAH0453741.1"/>
    <property type="molecule type" value="Genomic_DNA"/>
</dbReference>
<keyword evidence="2" id="KW-0812">Transmembrane</keyword>
<dbReference type="AlphaFoldDB" id="A0AAV7GC02"/>
<name>A0AAV7GC02_DENCH</name>